<sequence>MRIAGFNFVKQITNFRSAPALTGTAGPTSNDTVIVDTSSGTPTDIFGQSGTNISTSHHHHHHQSLGDEVTYVTNSNSLAVPATTTSTTTLKATTVTATTEVGFLTSEAEGTVETVVVRSNDINGSDESEQLSLMDAYPIGQITSTY</sequence>
<gene>
    <name evidence="1" type="ORF">X798_00975</name>
</gene>
<accession>A0A238C337</accession>
<organism evidence="1 2">
    <name type="scientific">Onchocerca flexuosa</name>
    <dbReference type="NCBI Taxonomy" id="387005"/>
    <lineage>
        <taxon>Eukaryota</taxon>
        <taxon>Metazoa</taxon>
        <taxon>Ecdysozoa</taxon>
        <taxon>Nematoda</taxon>
        <taxon>Chromadorea</taxon>
        <taxon>Rhabditida</taxon>
        <taxon>Spirurina</taxon>
        <taxon>Spiruromorpha</taxon>
        <taxon>Filarioidea</taxon>
        <taxon>Onchocercidae</taxon>
        <taxon>Onchocerca</taxon>
    </lineage>
</organism>
<dbReference type="OrthoDB" id="5842808at2759"/>
<proteinExistence type="predicted"/>
<protein>
    <submittedName>
        <fullName evidence="1">Uncharacterized protein</fullName>
    </submittedName>
</protein>
<keyword evidence="2" id="KW-1185">Reference proteome</keyword>
<dbReference type="Proteomes" id="UP000242913">
    <property type="component" value="Unassembled WGS sequence"/>
</dbReference>
<evidence type="ECO:0000313" key="2">
    <source>
        <dbReference type="Proteomes" id="UP000242913"/>
    </source>
</evidence>
<dbReference type="EMBL" id="KZ269979">
    <property type="protein sequence ID" value="OZC11794.1"/>
    <property type="molecule type" value="Genomic_DNA"/>
</dbReference>
<evidence type="ECO:0000313" key="1">
    <source>
        <dbReference type="EMBL" id="OZC11794.1"/>
    </source>
</evidence>
<reference evidence="1 2" key="1">
    <citation type="submission" date="2015-12" db="EMBL/GenBank/DDBJ databases">
        <title>Draft genome of the nematode, Onchocerca flexuosa.</title>
        <authorList>
            <person name="Mitreva M."/>
        </authorList>
    </citation>
    <scope>NUCLEOTIDE SEQUENCE [LARGE SCALE GENOMIC DNA]</scope>
    <source>
        <strain evidence="1">Red Deer</strain>
    </source>
</reference>
<name>A0A238C337_9BILA</name>
<dbReference type="AlphaFoldDB" id="A0A238C337"/>